<evidence type="ECO:0008006" key="3">
    <source>
        <dbReference type="Google" id="ProtNLM"/>
    </source>
</evidence>
<reference evidence="2" key="1">
    <citation type="journal article" date="2019" name="Int. J. Syst. Evol. Microbiol.">
        <title>The Global Catalogue of Microorganisms (GCM) 10K type strain sequencing project: providing services to taxonomists for standard genome sequencing and annotation.</title>
        <authorList>
            <consortium name="The Broad Institute Genomics Platform"/>
            <consortium name="The Broad Institute Genome Sequencing Center for Infectious Disease"/>
            <person name="Wu L."/>
            <person name="Ma J."/>
        </authorList>
    </citation>
    <scope>NUCLEOTIDE SEQUENCE [LARGE SCALE GENOMIC DNA]</scope>
    <source>
        <strain evidence="2">KCTC 23299</strain>
    </source>
</reference>
<evidence type="ECO:0000313" key="1">
    <source>
        <dbReference type="EMBL" id="MFD2921959.1"/>
    </source>
</evidence>
<proteinExistence type="predicted"/>
<name>A0ABW6A9C1_9BACT</name>
<gene>
    <name evidence="1" type="ORF">ACFS6H_19725</name>
</gene>
<evidence type="ECO:0000313" key="2">
    <source>
        <dbReference type="Proteomes" id="UP001597511"/>
    </source>
</evidence>
<accession>A0ABW6A9C1</accession>
<protein>
    <recommendedName>
        <fullName evidence="3">Calycin-like beta-barrel domain-containing protein</fullName>
    </recommendedName>
</protein>
<comment type="caution">
    <text evidence="1">The sequence shown here is derived from an EMBL/GenBank/DDBJ whole genome shotgun (WGS) entry which is preliminary data.</text>
</comment>
<keyword evidence="2" id="KW-1185">Reference proteome</keyword>
<sequence>MKRISFLGLLLSTVMLFSYCKKSKNNDGDKPFISMKINGVDWYDNKNVVIGSSAAGGTYNVTIMGRDDDFGAEASSFSAIFSRDADITTGTYNFTSSGDGATVTKVNGKTYLMTGTTSGASFTLTITGVSGTGSVRKLRGTFSGVLRGPTAGDNIIITNGQFSGY</sequence>
<dbReference type="Proteomes" id="UP001597511">
    <property type="component" value="Unassembled WGS sequence"/>
</dbReference>
<dbReference type="EMBL" id="JBHUOZ010000003">
    <property type="protein sequence ID" value="MFD2921959.1"/>
    <property type="molecule type" value="Genomic_DNA"/>
</dbReference>
<dbReference type="RefSeq" id="WP_386103206.1">
    <property type="nucleotide sequence ID" value="NZ_JBHUOZ010000003.1"/>
</dbReference>
<organism evidence="1 2">
    <name type="scientific">Terrimonas rubra</name>
    <dbReference type="NCBI Taxonomy" id="1035890"/>
    <lineage>
        <taxon>Bacteria</taxon>
        <taxon>Pseudomonadati</taxon>
        <taxon>Bacteroidota</taxon>
        <taxon>Chitinophagia</taxon>
        <taxon>Chitinophagales</taxon>
        <taxon>Chitinophagaceae</taxon>
        <taxon>Terrimonas</taxon>
    </lineage>
</organism>